<comment type="caution">
    <text evidence="1">The sequence shown here is derived from an EMBL/GenBank/DDBJ whole genome shotgun (WGS) entry which is preliminary data.</text>
</comment>
<dbReference type="Gramene" id="KZM85439">
    <property type="protein sequence ID" value="KZM85439"/>
    <property type="gene ID" value="DCAR_027139"/>
</dbReference>
<gene>
    <name evidence="1" type="ORF">DCAR_027139</name>
</gene>
<reference evidence="1" key="1">
    <citation type="journal article" date="2016" name="Nat. Genet.">
        <title>A high-quality carrot genome assembly provides new insights into carotenoid accumulation and asterid genome evolution.</title>
        <authorList>
            <person name="Iorizzo M."/>
            <person name="Ellison S."/>
            <person name="Senalik D."/>
            <person name="Zeng P."/>
            <person name="Satapoomin P."/>
            <person name="Huang J."/>
            <person name="Bowman M."/>
            <person name="Iovene M."/>
            <person name="Sanseverino W."/>
            <person name="Cavagnaro P."/>
            <person name="Yildiz M."/>
            <person name="Macko-Podgorni A."/>
            <person name="Moranska E."/>
            <person name="Grzebelus E."/>
            <person name="Grzebelus D."/>
            <person name="Ashrafi H."/>
            <person name="Zheng Z."/>
            <person name="Cheng S."/>
            <person name="Spooner D."/>
            <person name="Van Deynze A."/>
            <person name="Simon P."/>
        </authorList>
    </citation>
    <scope>NUCLEOTIDE SEQUENCE [LARGE SCALE GENOMIC DNA]</scope>
    <source>
        <tissue evidence="1">Leaf</tissue>
    </source>
</reference>
<sequence length="54" mass="6417">MYYTVSVLKIEEAEARRLAAIRRREWIIRFAGMMSSILHKQEEEEKKAEEESSS</sequence>
<dbReference type="EMBL" id="LNRQ01000008">
    <property type="protein sequence ID" value="KZM85439.1"/>
    <property type="molecule type" value="Genomic_DNA"/>
</dbReference>
<proteinExistence type="predicted"/>
<dbReference type="AlphaFoldDB" id="A0A175YPB1"/>
<protein>
    <submittedName>
        <fullName evidence="1">Uncharacterized protein</fullName>
    </submittedName>
</protein>
<evidence type="ECO:0000313" key="1">
    <source>
        <dbReference type="EMBL" id="KZM85439.1"/>
    </source>
</evidence>
<name>A0A175YPB1_DAUCS</name>
<organism evidence="1">
    <name type="scientific">Daucus carota subsp. sativus</name>
    <name type="common">Carrot</name>
    <dbReference type="NCBI Taxonomy" id="79200"/>
    <lineage>
        <taxon>Eukaryota</taxon>
        <taxon>Viridiplantae</taxon>
        <taxon>Streptophyta</taxon>
        <taxon>Embryophyta</taxon>
        <taxon>Tracheophyta</taxon>
        <taxon>Spermatophyta</taxon>
        <taxon>Magnoliopsida</taxon>
        <taxon>eudicotyledons</taxon>
        <taxon>Gunneridae</taxon>
        <taxon>Pentapetalae</taxon>
        <taxon>asterids</taxon>
        <taxon>campanulids</taxon>
        <taxon>Apiales</taxon>
        <taxon>Apiaceae</taxon>
        <taxon>Apioideae</taxon>
        <taxon>Scandiceae</taxon>
        <taxon>Daucinae</taxon>
        <taxon>Daucus</taxon>
        <taxon>Daucus sect. Daucus</taxon>
    </lineage>
</organism>
<accession>A0A175YPB1</accession>